<gene>
    <name evidence="1" type="ORF">JF922_14180</name>
</gene>
<reference evidence="1" key="1">
    <citation type="submission" date="2020-10" db="EMBL/GenBank/DDBJ databases">
        <title>Ca. Dormibacterota MAGs.</title>
        <authorList>
            <person name="Montgomery K."/>
        </authorList>
    </citation>
    <scope>NUCLEOTIDE SEQUENCE [LARGE SCALE GENOMIC DNA]</scope>
    <source>
        <strain evidence="1">SC8812_S17_10</strain>
    </source>
</reference>
<name>A0A934K8I7_9BACT</name>
<proteinExistence type="predicted"/>
<dbReference type="Pfam" id="PF10824">
    <property type="entry name" value="T7SS_ESX_EspC"/>
    <property type="match status" value="1"/>
</dbReference>
<organism evidence="1 2">
    <name type="scientific">Candidatus Nephthysia bennettiae</name>
    <dbReference type="NCBI Taxonomy" id="3127016"/>
    <lineage>
        <taxon>Bacteria</taxon>
        <taxon>Bacillati</taxon>
        <taxon>Candidatus Dormiibacterota</taxon>
        <taxon>Candidatus Dormibacteria</taxon>
        <taxon>Candidatus Dormibacterales</taxon>
        <taxon>Candidatus Dormibacteraceae</taxon>
        <taxon>Candidatus Nephthysia</taxon>
    </lineage>
</organism>
<dbReference type="RefSeq" id="WP_338202703.1">
    <property type="nucleotide sequence ID" value="NZ_JAEKNR010000143.1"/>
</dbReference>
<keyword evidence="2" id="KW-1185">Reference proteome</keyword>
<evidence type="ECO:0000313" key="2">
    <source>
        <dbReference type="Proteomes" id="UP000612893"/>
    </source>
</evidence>
<dbReference type="EMBL" id="JAEKNR010000143">
    <property type="protein sequence ID" value="MBJ7599207.1"/>
    <property type="molecule type" value="Genomic_DNA"/>
</dbReference>
<dbReference type="InterPro" id="IPR022536">
    <property type="entry name" value="EspC"/>
</dbReference>
<dbReference type="Gene3D" id="1.10.287.1060">
    <property type="entry name" value="ESAT-6-like"/>
    <property type="match status" value="1"/>
</dbReference>
<dbReference type="Proteomes" id="UP000612893">
    <property type="component" value="Unassembled WGS sequence"/>
</dbReference>
<accession>A0A934K8I7</accession>
<dbReference type="SUPFAM" id="SSF140453">
    <property type="entry name" value="EsxAB dimer-like"/>
    <property type="match status" value="1"/>
</dbReference>
<dbReference type="AlphaFoldDB" id="A0A934K8I7"/>
<dbReference type="InterPro" id="IPR036689">
    <property type="entry name" value="ESAT-6-like_sf"/>
</dbReference>
<sequence length="98" mass="10154">MQFFTVDPAAVRRLSAAFDSASSTIGKEAGAFESSARLPGAAFGRLPEGLAASSHYEHRLGEALQGLAALQVTLEQVATNLRASADAYSAADQASLLE</sequence>
<protein>
    <submittedName>
        <fullName evidence="1">Uncharacterized protein</fullName>
    </submittedName>
</protein>
<evidence type="ECO:0000313" key="1">
    <source>
        <dbReference type="EMBL" id="MBJ7599207.1"/>
    </source>
</evidence>
<comment type="caution">
    <text evidence="1">The sequence shown here is derived from an EMBL/GenBank/DDBJ whole genome shotgun (WGS) entry which is preliminary data.</text>
</comment>